<dbReference type="STRING" id="1341132.A0A3F3PUY1"/>
<dbReference type="PANTHER" id="PTHR24305">
    <property type="entry name" value="CYTOCHROME P450"/>
    <property type="match status" value="1"/>
</dbReference>
<gene>
    <name evidence="5" type="ORF">BDQ94DRAFT_161228</name>
</gene>
<feature type="binding site" description="axial binding residue" evidence="4">
    <location>
        <position position="429"/>
    </location>
    <ligand>
        <name>heme</name>
        <dbReference type="ChEBI" id="CHEBI:30413"/>
    </ligand>
    <ligandPart>
        <name>Fe</name>
        <dbReference type="ChEBI" id="CHEBI:18248"/>
    </ligandPart>
</feature>
<comment type="cofactor">
    <cofactor evidence="4">
        <name>heme</name>
        <dbReference type="ChEBI" id="CHEBI:30413"/>
    </cofactor>
</comment>
<protein>
    <submittedName>
        <fullName evidence="5">Cytochrome P450</fullName>
    </submittedName>
</protein>
<organism evidence="5 6">
    <name type="scientific">Aspergillus welwitschiae</name>
    <dbReference type="NCBI Taxonomy" id="1341132"/>
    <lineage>
        <taxon>Eukaryota</taxon>
        <taxon>Fungi</taxon>
        <taxon>Dikarya</taxon>
        <taxon>Ascomycota</taxon>
        <taxon>Pezizomycotina</taxon>
        <taxon>Eurotiomycetes</taxon>
        <taxon>Eurotiomycetidae</taxon>
        <taxon>Eurotiales</taxon>
        <taxon>Aspergillaceae</taxon>
        <taxon>Aspergillus</taxon>
        <taxon>Aspergillus subgen. Circumdati</taxon>
    </lineage>
</organism>
<dbReference type="InterPro" id="IPR050121">
    <property type="entry name" value="Cytochrome_P450_monoxygenase"/>
</dbReference>
<dbReference type="Pfam" id="PF00067">
    <property type="entry name" value="p450"/>
    <property type="match status" value="1"/>
</dbReference>
<name>A0A3F3PUY1_9EURO</name>
<dbReference type="InterPro" id="IPR002401">
    <property type="entry name" value="Cyt_P450_E_grp-I"/>
</dbReference>
<evidence type="ECO:0000313" key="6">
    <source>
        <dbReference type="Proteomes" id="UP000253729"/>
    </source>
</evidence>
<evidence type="ECO:0000256" key="4">
    <source>
        <dbReference type="PIRSR" id="PIRSR602401-1"/>
    </source>
</evidence>
<comment type="similarity">
    <text evidence="1">Belongs to the cytochrome P450 family.</text>
</comment>
<evidence type="ECO:0000256" key="3">
    <source>
        <dbReference type="ARBA" id="ARBA00023033"/>
    </source>
</evidence>
<keyword evidence="3" id="KW-0503">Monooxygenase</keyword>
<accession>A0A3F3PUY1</accession>
<keyword evidence="4" id="KW-0479">Metal-binding</keyword>
<keyword evidence="6" id="KW-1185">Reference proteome</keyword>
<dbReference type="InterPro" id="IPR001128">
    <property type="entry name" value="Cyt_P450"/>
</dbReference>
<dbReference type="GO" id="GO:0016705">
    <property type="term" value="F:oxidoreductase activity, acting on paired donors, with incorporation or reduction of molecular oxygen"/>
    <property type="evidence" value="ECO:0007669"/>
    <property type="project" value="InterPro"/>
</dbReference>
<evidence type="ECO:0000256" key="1">
    <source>
        <dbReference type="ARBA" id="ARBA00010617"/>
    </source>
</evidence>
<dbReference type="GO" id="GO:0005506">
    <property type="term" value="F:iron ion binding"/>
    <property type="evidence" value="ECO:0007669"/>
    <property type="project" value="InterPro"/>
</dbReference>
<keyword evidence="4" id="KW-0408">Iron</keyword>
<evidence type="ECO:0000313" key="5">
    <source>
        <dbReference type="EMBL" id="RDH30750.1"/>
    </source>
</evidence>
<keyword evidence="2" id="KW-0560">Oxidoreductase</keyword>
<reference evidence="5 6" key="1">
    <citation type="submission" date="2018-07" db="EMBL/GenBank/DDBJ databases">
        <title>The genomes of Aspergillus section Nigri reveals drivers in fungal speciation.</title>
        <authorList>
            <consortium name="DOE Joint Genome Institute"/>
            <person name="Vesth T.C."/>
            <person name="Nybo J."/>
            <person name="Theobald S."/>
            <person name="Brandl J."/>
            <person name="Frisvad J.C."/>
            <person name="Nielsen K.F."/>
            <person name="Lyhne E.K."/>
            <person name="Kogle M.E."/>
            <person name="Kuo A."/>
            <person name="Riley R."/>
            <person name="Clum A."/>
            <person name="Nolan M."/>
            <person name="Lipzen A."/>
            <person name="Salamov A."/>
            <person name="Henrissat B."/>
            <person name="Wiebenga A."/>
            <person name="De vries R.P."/>
            <person name="Grigoriev I.V."/>
            <person name="Mortensen U.H."/>
            <person name="Andersen M.R."/>
            <person name="Baker S.E."/>
        </authorList>
    </citation>
    <scope>NUCLEOTIDE SEQUENCE [LARGE SCALE GENOMIC DNA]</scope>
    <source>
        <strain evidence="5 6">CBS 139.54b</strain>
    </source>
</reference>
<sequence>MLALYLITVVFVGWLVYRLHLDPLSHIPGPFLAKFIPICNIRMFHTGRVVFTFKELHDTYGPVVRIGPSELSFATVTAFDSIYGFEGDRNFAFLGSRKALLANMAGTEESLGNTTSKESRRKLRPLVTNTLKELTAVSAERYCHLALGEQLAAHHVGQTESTPISLHTMNYRYLWQLANMVAFGNRGREEDRYNFNSHVRWPTLFISFMESLFVFMSRATIHQHVTTVFKIFQAICFVCGQNTQSPQINFIDDESTFPDNQRSRLRQAAIKAGLHDVSELSLLINCMILRFSIYGTSDHMMNAIFYYLLRNPQCLKRLEMEVLSVGTSVEELSDDRLAKLPYLNACINETFRIAPAFNGGILQRVSCGATVDGIYVPPGVAVTVDNYTLGHSEQYWENPDDFCPERWLESSGKDVFKACRPFLIGTRQCPGRQMAYQMFRILVAKLLYLYSMELVNKDFDIKRDTLCTLHWTGLEVDVIMKPRTPGILGY</sequence>
<dbReference type="RefSeq" id="XP_026623772.1">
    <property type="nucleotide sequence ID" value="XM_026769347.1"/>
</dbReference>
<proteinExistence type="inferred from homology"/>
<dbReference type="PANTHER" id="PTHR24305:SF166">
    <property type="entry name" value="CYTOCHROME P450 12A4, MITOCHONDRIAL-RELATED"/>
    <property type="match status" value="1"/>
</dbReference>
<dbReference type="AlphaFoldDB" id="A0A3F3PUY1"/>
<dbReference type="GO" id="GO:0020037">
    <property type="term" value="F:heme binding"/>
    <property type="evidence" value="ECO:0007669"/>
    <property type="project" value="InterPro"/>
</dbReference>
<dbReference type="Proteomes" id="UP000253729">
    <property type="component" value="Unassembled WGS sequence"/>
</dbReference>
<dbReference type="GeneID" id="38137703"/>
<dbReference type="SUPFAM" id="SSF48264">
    <property type="entry name" value="Cytochrome P450"/>
    <property type="match status" value="1"/>
</dbReference>
<dbReference type="GO" id="GO:0004497">
    <property type="term" value="F:monooxygenase activity"/>
    <property type="evidence" value="ECO:0007669"/>
    <property type="project" value="UniProtKB-KW"/>
</dbReference>
<dbReference type="Gene3D" id="1.10.630.10">
    <property type="entry name" value="Cytochrome P450"/>
    <property type="match status" value="1"/>
</dbReference>
<keyword evidence="4" id="KW-0349">Heme</keyword>
<dbReference type="EMBL" id="KZ852059">
    <property type="protein sequence ID" value="RDH30750.1"/>
    <property type="molecule type" value="Genomic_DNA"/>
</dbReference>
<evidence type="ECO:0000256" key="2">
    <source>
        <dbReference type="ARBA" id="ARBA00023002"/>
    </source>
</evidence>
<dbReference type="InterPro" id="IPR036396">
    <property type="entry name" value="Cyt_P450_sf"/>
</dbReference>
<dbReference type="PRINTS" id="PR00463">
    <property type="entry name" value="EP450I"/>
</dbReference>